<dbReference type="Pfam" id="PF08338">
    <property type="entry name" value="DUF1731"/>
    <property type="match status" value="1"/>
</dbReference>
<dbReference type="STRING" id="1305675.BFG57_05830"/>
<dbReference type="InterPro" id="IPR013549">
    <property type="entry name" value="DUF1731"/>
</dbReference>
<dbReference type="RefSeq" id="WP_069718644.1">
    <property type="nucleotide sequence ID" value="NZ_MJEH01000062.1"/>
</dbReference>
<name>A0A1E5LBB8_9BACI</name>
<evidence type="ECO:0000313" key="4">
    <source>
        <dbReference type="EMBL" id="OEH91384.1"/>
    </source>
</evidence>
<dbReference type="SUPFAM" id="SSF51735">
    <property type="entry name" value="NAD(P)-binding Rossmann-fold domains"/>
    <property type="match status" value="1"/>
</dbReference>
<dbReference type="CDD" id="cd05242">
    <property type="entry name" value="SDR_a8"/>
    <property type="match status" value="1"/>
</dbReference>
<proteinExistence type="inferred from homology"/>
<dbReference type="InterPro" id="IPR036291">
    <property type="entry name" value="NAD(P)-bd_dom_sf"/>
</dbReference>
<keyword evidence="5" id="KW-1185">Reference proteome</keyword>
<dbReference type="NCBIfam" id="TIGR01777">
    <property type="entry name" value="yfcH"/>
    <property type="match status" value="1"/>
</dbReference>
<dbReference type="OrthoDB" id="9801773at2"/>
<dbReference type="Gene3D" id="3.40.50.720">
    <property type="entry name" value="NAD(P)-binding Rossmann-like Domain"/>
    <property type="match status" value="1"/>
</dbReference>
<accession>A0A1E5LBB8</accession>
<dbReference type="Proteomes" id="UP000095209">
    <property type="component" value="Unassembled WGS sequence"/>
</dbReference>
<dbReference type="InterPro" id="IPR010099">
    <property type="entry name" value="SDR39U1"/>
</dbReference>
<dbReference type="AlphaFoldDB" id="A0A1E5LBB8"/>
<dbReference type="PANTHER" id="PTHR11092">
    <property type="entry name" value="SUGAR NUCLEOTIDE EPIMERASE RELATED"/>
    <property type="match status" value="1"/>
</dbReference>
<feature type="domain" description="DUF1731" evidence="3">
    <location>
        <begin position="249"/>
        <end position="295"/>
    </location>
</feature>
<comment type="similarity">
    <text evidence="1">Belongs to the NAD(P)-dependent epimerase/dehydratase family. SDR39U1 subfamily.</text>
</comment>
<dbReference type="InterPro" id="IPR001509">
    <property type="entry name" value="Epimerase_deHydtase"/>
</dbReference>
<comment type="caution">
    <text evidence="4">The sequence shown here is derived from an EMBL/GenBank/DDBJ whole genome shotgun (WGS) entry which is preliminary data.</text>
</comment>
<organism evidence="4 5">
    <name type="scientific">Bacillus solimangrovi</name>
    <dbReference type="NCBI Taxonomy" id="1305675"/>
    <lineage>
        <taxon>Bacteria</taxon>
        <taxon>Bacillati</taxon>
        <taxon>Bacillota</taxon>
        <taxon>Bacilli</taxon>
        <taxon>Bacillales</taxon>
        <taxon>Bacillaceae</taxon>
        <taxon>Bacillus</taxon>
    </lineage>
</organism>
<reference evidence="4 5" key="1">
    <citation type="submission" date="2016-08" db="EMBL/GenBank/DDBJ databases">
        <title>Genome of Bacillus solimangrovi GH2-4.</title>
        <authorList>
            <person name="Lim S."/>
            <person name="Kim B.-C."/>
        </authorList>
    </citation>
    <scope>NUCLEOTIDE SEQUENCE [LARGE SCALE GENOMIC DNA]</scope>
    <source>
        <strain evidence="4 5">GH2-4</strain>
    </source>
</reference>
<sequence length="299" mass="33556">MKIAITGGTGFIGKHLINYLSNQKHTLYILTRNPSAYIDSEYIKYVGWLEDNYDPVTQINELDAIINLAGKSINNRWTNETKKQIQQSRIQATKAVVQLVQTLHPHTLINASAIGYYGNSLDTIFTEEDQAGKGFLADTTNAWEAEASIANQYDTRVVYARFGIILDKDEGALPRIALPYQFFAGGKLGSGRQWMSWIHIKDVIKMIDFSLHNQAITGPLNITAPNPLRMERFGKNLANVLHRPYWLPAPSFALSALLGEMSELVLEGQHVLPQKALQHGYSFEFETLPSALSDIYQTN</sequence>
<dbReference type="PANTHER" id="PTHR11092:SF0">
    <property type="entry name" value="EPIMERASE FAMILY PROTEIN SDR39U1"/>
    <property type="match status" value="1"/>
</dbReference>
<evidence type="ECO:0000259" key="2">
    <source>
        <dbReference type="Pfam" id="PF01370"/>
    </source>
</evidence>
<protein>
    <submittedName>
        <fullName evidence="4">TIGR01777 family protein</fullName>
    </submittedName>
</protein>
<gene>
    <name evidence="4" type="ORF">BFG57_05830</name>
</gene>
<evidence type="ECO:0000313" key="5">
    <source>
        <dbReference type="Proteomes" id="UP000095209"/>
    </source>
</evidence>
<dbReference type="Pfam" id="PF01370">
    <property type="entry name" value="Epimerase"/>
    <property type="match status" value="1"/>
</dbReference>
<evidence type="ECO:0000256" key="1">
    <source>
        <dbReference type="ARBA" id="ARBA00009353"/>
    </source>
</evidence>
<feature type="domain" description="NAD-dependent epimerase/dehydratase" evidence="2">
    <location>
        <begin position="3"/>
        <end position="213"/>
    </location>
</feature>
<dbReference type="EMBL" id="MJEH01000062">
    <property type="protein sequence ID" value="OEH91384.1"/>
    <property type="molecule type" value="Genomic_DNA"/>
</dbReference>
<evidence type="ECO:0000259" key="3">
    <source>
        <dbReference type="Pfam" id="PF08338"/>
    </source>
</evidence>